<dbReference type="EC" id="2.1.2.10" evidence="11"/>
<evidence type="ECO:0000256" key="3">
    <source>
        <dbReference type="ARBA" id="ARBA00008609"/>
    </source>
</evidence>
<dbReference type="Pfam" id="PF01571">
    <property type="entry name" value="GCV_T"/>
    <property type="match status" value="1"/>
</dbReference>
<dbReference type="PANTHER" id="PTHR43757">
    <property type="entry name" value="AMINOMETHYLTRANSFERASE"/>
    <property type="match status" value="1"/>
</dbReference>
<dbReference type="NCBIfam" id="NF001567">
    <property type="entry name" value="PRK00389.1"/>
    <property type="match status" value="1"/>
</dbReference>
<evidence type="ECO:0000259" key="12">
    <source>
        <dbReference type="Pfam" id="PF01571"/>
    </source>
</evidence>
<dbReference type="STRING" id="32264.T1KCG0"/>
<comment type="function">
    <text evidence="1 11">The glycine cleavage system catalyzes the degradation of glycine.</text>
</comment>
<evidence type="ECO:0000256" key="4">
    <source>
        <dbReference type="ARBA" id="ARBA00011690"/>
    </source>
</evidence>
<dbReference type="Gene3D" id="4.10.1250.10">
    <property type="entry name" value="Aminomethyltransferase fragment"/>
    <property type="match status" value="1"/>
</dbReference>
<keyword evidence="7 11" id="KW-0809">Transit peptide</keyword>
<dbReference type="AlphaFoldDB" id="T1KCG0"/>
<sequence>MFSGLTSKLFVNCETFFIRRLNISTTFNVNSKINENNEKPTLKVTPLNQFHIKNGGKMVPFAGYSMPVLYSDLSINDSHLHTRSKASLFDVSHMLQTRVYGKDRFQFAHDLTVTDVKNLKPNQGSLSLFTNHSGGIIDDLIITNTDSNFLYIVSNAGCMEKDISLMVDHCAKLRNQGKDVSLEFINDGYSLIALQGPSSMSCLQSQVDFDLSVLYFMYSKVSSIAGIDGCRITRCGYTGEDGFELSIPNESVQIIVETLLDASDGTIKLAGLGARDTLRLEAGLCLYGNDIDEATTPIEAGLAWTISKTRRETRDFPGADIIMKQLKDKPTRRRVGLKSVDKGPPARHGFQILDSETGAEIGKVTSGCPSPSLNTNIAMGYLKAGKGKLGSTVKCLIRNKQYEFEVTKMPFVPSQYYME</sequence>
<dbReference type="NCBIfam" id="TIGR00528">
    <property type="entry name" value="gcvT"/>
    <property type="match status" value="1"/>
</dbReference>
<dbReference type="EnsemblMetazoa" id="tetur08g07490.1">
    <property type="protein sequence ID" value="tetur08g07490.1"/>
    <property type="gene ID" value="tetur08g07490"/>
</dbReference>
<dbReference type="InterPro" id="IPR006223">
    <property type="entry name" value="GcvT"/>
</dbReference>
<name>T1KCG0_TETUR</name>
<dbReference type="OrthoDB" id="10263536at2759"/>
<dbReference type="GO" id="GO:0006546">
    <property type="term" value="P:glycine catabolic process"/>
    <property type="evidence" value="ECO:0007669"/>
    <property type="project" value="InterPro"/>
</dbReference>
<evidence type="ECO:0000259" key="13">
    <source>
        <dbReference type="Pfam" id="PF08669"/>
    </source>
</evidence>
<dbReference type="EMBL" id="CAEY01001960">
    <property type="status" value="NOT_ANNOTATED_CDS"/>
    <property type="molecule type" value="Genomic_DNA"/>
</dbReference>
<dbReference type="KEGG" id="tut:107362436"/>
<dbReference type="Gene3D" id="2.40.30.110">
    <property type="entry name" value="Aminomethyltransferase beta-barrel domains"/>
    <property type="match status" value="1"/>
</dbReference>
<dbReference type="FunFam" id="2.40.30.110:FF:000002">
    <property type="entry name" value="Aminomethyltransferase"/>
    <property type="match status" value="1"/>
</dbReference>
<reference evidence="15" key="1">
    <citation type="submission" date="2011-08" db="EMBL/GenBank/DDBJ databases">
        <authorList>
            <person name="Rombauts S."/>
        </authorList>
    </citation>
    <scope>NUCLEOTIDE SEQUENCE</scope>
    <source>
        <strain evidence="15">London</strain>
    </source>
</reference>
<evidence type="ECO:0000256" key="8">
    <source>
        <dbReference type="ARBA" id="ARBA00023128"/>
    </source>
</evidence>
<comment type="subcellular location">
    <subcellularLocation>
        <location evidence="2 11">Mitochondrion</location>
    </subcellularLocation>
</comment>
<dbReference type="GO" id="GO:0008483">
    <property type="term" value="F:transaminase activity"/>
    <property type="evidence" value="ECO:0007669"/>
    <property type="project" value="UniProtKB-KW"/>
</dbReference>
<dbReference type="GO" id="GO:0005739">
    <property type="term" value="C:mitochondrion"/>
    <property type="evidence" value="ECO:0007669"/>
    <property type="project" value="UniProtKB-SubCell"/>
</dbReference>
<dbReference type="PIRSF" id="PIRSF006487">
    <property type="entry name" value="GcvT"/>
    <property type="match status" value="1"/>
</dbReference>
<comment type="subunit">
    <text evidence="4 11">The glycine cleavage system is composed of four proteins: P, T, L and H.</text>
</comment>
<dbReference type="GO" id="GO:0004047">
    <property type="term" value="F:aminomethyltransferase activity"/>
    <property type="evidence" value="ECO:0007669"/>
    <property type="project" value="UniProtKB-EC"/>
</dbReference>
<dbReference type="OMA" id="MPVQYPA"/>
<accession>T1KCG0</accession>
<evidence type="ECO:0000313" key="15">
    <source>
        <dbReference type="Proteomes" id="UP000015104"/>
    </source>
</evidence>
<evidence type="ECO:0000256" key="11">
    <source>
        <dbReference type="RuleBase" id="RU003981"/>
    </source>
</evidence>
<reference evidence="14" key="2">
    <citation type="submission" date="2015-06" db="UniProtKB">
        <authorList>
            <consortium name="EnsemblMetazoa"/>
        </authorList>
    </citation>
    <scope>IDENTIFICATION</scope>
</reference>
<keyword evidence="15" id="KW-1185">Reference proteome</keyword>
<evidence type="ECO:0000256" key="7">
    <source>
        <dbReference type="ARBA" id="ARBA00022946"/>
    </source>
</evidence>
<dbReference type="Proteomes" id="UP000015104">
    <property type="component" value="Unassembled WGS sequence"/>
</dbReference>
<dbReference type="InterPro" id="IPR028896">
    <property type="entry name" value="GcvT/YgfZ/DmdA"/>
</dbReference>
<dbReference type="Pfam" id="PF08669">
    <property type="entry name" value="GCV_T_C"/>
    <property type="match status" value="1"/>
</dbReference>
<evidence type="ECO:0000313" key="14">
    <source>
        <dbReference type="EnsemblMetazoa" id="tetur08g07490.1"/>
    </source>
</evidence>
<dbReference type="Gene3D" id="3.30.1360.120">
    <property type="entry name" value="Probable tRNA modification gtpase trme, domain 1"/>
    <property type="match status" value="1"/>
</dbReference>
<feature type="binding site" evidence="10">
    <location>
        <position position="244"/>
    </location>
    <ligand>
        <name>substrate</name>
    </ligand>
</feature>
<dbReference type="InterPro" id="IPR029043">
    <property type="entry name" value="GcvT/YgfZ_C"/>
</dbReference>
<dbReference type="HOGENOM" id="CLU_007884_10_0_1"/>
<comment type="similarity">
    <text evidence="3 11">Belongs to the GcvT family.</text>
</comment>
<protein>
    <recommendedName>
        <fullName evidence="11">Aminomethyltransferase</fullName>
        <ecNumber evidence="11">2.1.2.10</ecNumber>
    </recommendedName>
    <alternativeName>
        <fullName evidence="11">Glycine cleavage system T protein</fullName>
    </alternativeName>
</protein>
<proteinExistence type="inferred from homology"/>
<evidence type="ECO:0000256" key="2">
    <source>
        <dbReference type="ARBA" id="ARBA00004173"/>
    </source>
</evidence>
<keyword evidence="8 11" id="KW-0496">Mitochondrion</keyword>
<dbReference type="GO" id="GO:0005960">
    <property type="term" value="C:glycine cleavage complex"/>
    <property type="evidence" value="ECO:0007669"/>
    <property type="project" value="InterPro"/>
</dbReference>
<evidence type="ECO:0000256" key="9">
    <source>
        <dbReference type="ARBA" id="ARBA00047665"/>
    </source>
</evidence>
<dbReference type="Gene3D" id="3.30.70.1400">
    <property type="entry name" value="Aminomethyltransferase beta-barrel domains"/>
    <property type="match status" value="1"/>
</dbReference>
<organism evidence="14 15">
    <name type="scientific">Tetranychus urticae</name>
    <name type="common">Two-spotted spider mite</name>
    <dbReference type="NCBI Taxonomy" id="32264"/>
    <lineage>
        <taxon>Eukaryota</taxon>
        <taxon>Metazoa</taxon>
        <taxon>Ecdysozoa</taxon>
        <taxon>Arthropoda</taxon>
        <taxon>Chelicerata</taxon>
        <taxon>Arachnida</taxon>
        <taxon>Acari</taxon>
        <taxon>Acariformes</taxon>
        <taxon>Trombidiformes</taxon>
        <taxon>Prostigmata</taxon>
        <taxon>Eleutherengona</taxon>
        <taxon>Raphignathae</taxon>
        <taxon>Tetranychoidea</taxon>
        <taxon>Tetranychidae</taxon>
        <taxon>Tetranychus</taxon>
    </lineage>
</organism>
<dbReference type="InterPro" id="IPR027266">
    <property type="entry name" value="TrmE/GcvT-like"/>
</dbReference>
<evidence type="ECO:0000256" key="5">
    <source>
        <dbReference type="ARBA" id="ARBA00022576"/>
    </source>
</evidence>
<gene>
    <name evidence="14" type="primary">107362436</name>
</gene>
<dbReference type="InterPro" id="IPR006222">
    <property type="entry name" value="GCVT_N"/>
</dbReference>
<evidence type="ECO:0000256" key="10">
    <source>
        <dbReference type="PIRSR" id="PIRSR006487-1"/>
    </source>
</evidence>
<evidence type="ECO:0000256" key="1">
    <source>
        <dbReference type="ARBA" id="ARBA00003631"/>
    </source>
</evidence>
<keyword evidence="6 11" id="KW-0808">Transferase</keyword>
<feature type="domain" description="Aminomethyltransferase C-terminal" evidence="13">
    <location>
        <begin position="332"/>
        <end position="412"/>
    </location>
</feature>
<dbReference type="SUPFAM" id="SSF103025">
    <property type="entry name" value="Folate-binding domain"/>
    <property type="match status" value="1"/>
</dbReference>
<dbReference type="PANTHER" id="PTHR43757:SF16">
    <property type="entry name" value="AMINOMETHYLTRANSFERASE, MITOCHONDRIAL"/>
    <property type="match status" value="1"/>
</dbReference>
<dbReference type="SUPFAM" id="SSF101790">
    <property type="entry name" value="Aminomethyltransferase beta-barrel domain"/>
    <property type="match status" value="1"/>
</dbReference>
<feature type="domain" description="GCVT N-terminal" evidence="12">
    <location>
        <begin position="48"/>
        <end position="308"/>
    </location>
</feature>
<dbReference type="FunFam" id="3.30.70.1400:FF:000001">
    <property type="entry name" value="Aminomethyltransferase"/>
    <property type="match status" value="1"/>
</dbReference>
<dbReference type="eggNOG" id="KOG2770">
    <property type="taxonomic scope" value="Eukaryota"/>
</dbReference>
<dbReference type="InterPro" id="IPR013977">
    <property type="entry name" value="GcvT_C"/>
</dbReference>
<keyword evidence="5 11" id="KW-0032">Aminotransferase</keyword>
<comment type="catalytic activity">
    <reaction evidence="9 11">
        <text>N(6)-[(R)-S(8)-aminomethyldihydrolipoyl]-L-lysyl-[protein] + (6S)-5,6,7,8-tetrahydrofolate = N(6)-[(R)-dihydrolipoyl]-L-lysyl-[protein] + (6R)-5,10-methylene-5,6,7,8-tetrahydrofolate + NH4(+)</text>
        <dbReference type="Rhea" id="RHEA:16945"/>
        <dbReference type="Rhea" id="RHEA-COMP:10475"/>
        <dbReference type="Rhea" id="RHEA-COMP:10492"/>
        <dbReference type="ChEBI" id="CHEBI:15636"/>
        <dbReference type="ChEBI" id="CHEBI:28938"/>
        <dbReference type="ChEBI" id="CHEBI:57453"/>
        <dbReference type="ChEBI" id="CHEBI:83100"/>
        <dbReference type="ChEBI" id="CHEBI:83143"/>
        <dbReference type="EC" id="2.1.2.10"/>
    </reaction>
</comment>
<evidence type="ECO:0000256" key="6">
    <source>
        <dbReference type="ARBA" id="ARBA00022679"/>
    </source>
</evidence>
<dbReference type="FunFam" id="4.10.1250.10:FF:000002">
    <property type="entry name" value="Aminomethyltransferase"/>
    <property type="match status" value="1"/>
</dbReference>